<dbReference type="PROSITE" id="PS50975">
    <property type="entry name" value="ATP_GRASP"/>
    <property type="match status" value="1"/>
</dbReference>
<protein>
    <recommendedName>
        <fullName evidence="2">biotin carboxylase</fullName>
        <ecNumber evidence="2">6.3.4.14</ecNumber>
    </recommendedName>
</protein>
<dbReference type="PROSITE" id="PS00867">
    <property type="entry name" value="CPSASE_2"/>
    <property type="match status" value="1"/>
</dbReference>
<evidence type="ECO:0000259" key="9">
    <source>
        <dbReference type="PROSITE" id="PS50975"/>
    </source>
</evidence>
<evidence type="ECO:0000256" key="4">
    <source>
        <dbReference type="ARBA" id="ARBA00022741"/>
    </source>
</evidence>
<dbReference type="Pfam" id="PF00289">
    <property type="entry name" value="Biotin_carb_N"/>
    <property type="match status" value="1"/>
</dbReference>
<dbReference type="PANTHER" id="PTHR18866">
    <property type="entry name" value="CARBOXYLASE:PYRUVATE/ACETYL-COA/PROPIONYL-COA CARBOXYLASE"/>
    <property type="match status" value="1"/>
</dbReference>
<evidence type="ECO:0000256" key="5">
    <source>
        <dbReference type="ARBA" id="ARBA00022840"/>
    </source>
</evidence>
<dbReference type="Proteomes" id="UP001596527">
    <property type="component" value="Unassembled WGS sequence"/>
</dbReference>
<dbReference type="SMART" id="SM00878">
    <property type="entry name" value="Biotin_carb_C"/>
    <property type="match status" value="1"/>
</dbReference>
<dbReference type="Gene3D" id="3.30.470.20">
    <property type="entry name" value="ATP-grasp fold, B domain"/>
    <property type="match status" value="1"/>
</dbReference>
<evidence type="ECO:0000259" key="8">
    <source>
        <dbReference type="PROSITE" id="PS50968"/>
    </source>
</evidence>
<dbReference type="InterPro" id="IPR000089">
    <property type="entry name" value="Biotin_lipoyl"/>
</dbReference>
<evidence type="ECO:0000256" key="7">
    <source>
        <dbReference type="PROSITE-ProRule" id="PRU00409"/>
    </source>
</evidence>
<proteinExistence type="predicted"/>
<sequence>MRTLHKILIANRAEIALRVIRTATDLGIDTVAVYADQDIDAPFVRAATEAWALGGTTTGQTYASASRILDLARRSGADAVHPGYGFLSEDPDFARAVADAGLVWLGPDAKVIRALGDKISARRIAEAADVPPVPGLSDPLSSRTDVEGFIAAHGFPVVLKRADGGGGRGISVLAGPADVDLFFARHADDDMLGACFIERFIEVARHVETQCARDALGSFRVVSTRDCSIQRRNQKLIEEAPAPFLPPGVDGRLDEWSRRLFERVGYVGVGTCEFLLEPDGRVWFLEVNPRLQVEHPVSEEVAGVDLVEEQIRIARGLPLTVPPPPRGHSFEFRITSEDPAHGLVPSAGRATGVSWPSGPGVRLELGLAEGDEVQTAFDSMLAKIVVTGATREQALARSRRALDEFSITGVPTPVSVYRDILDDPAFTGEDAGFSVSTRWLETRFLPAHDYSGDTEAAALPSGASHADPAAQRRAYTIELDGRRRTLTLPQGLLAAVGAGGHARPAQPLRAARQAPRAAGAAAGPDAALRADGTLVAPMQAIVVHAVPAGTHVEAGDLVVVLEAMKMEKHIQAPCPGTVTEIIADPGASVAPGDPLARIAADGPGGKEES</sequence>
<dbReference type="InterPro" id="IPR005481">
    <property type="entry name" value="BC-like_N"/>
</dbReference>
<evidence type="ECO:0000313" key="12">
    <source>
        <dbReference type="Proteomes" id="UP001596527"/>
    </source>
</evidence>
<keyword evidence="4 7" id="KW-0547">Nucleotide-binding</keyword>
<dbReference type="Gene3D" id="3.30.1490.20">
    <property type="entry name" value="ATP-grasp fold, A domain"/>
    <property type="match status" value="1"/>
</dbReference>
<dbReference type="Gene3D" id="3.40.50.20">
    <property type="match status" value="1"/>
</dbReference>
<dbReference type="InterPro" id="IPR011054">
    <property type="entry name" value="Rudment_hybrid_motif"/>
</dbReference>
<reference evidence="12" key="1">
    <citation type="journal article" date="2019" name="Int. J. Syst. Evol. Microbiol.">
        <title>The Global Catalogue of Microorganisms (GCM) 10K type strain sequencing project: providing services to taxonomists for standard genome sequencing and annotation.</title>
        <authorList>
            <consortium name="The Broad Institute Genomics Platform"/>
            <consortium name="The Broad Institute Genome Sequencing Center for Infectious Disease"/>
            <person name="Wu L."/>
            <person name="Ma J."/>
        </authorList>
    </citation>
    <scope>NUCLEOTIDE SEQUENCE [LARGE SCALE GENOMIC DNA]</scope>
    <source>
        <strain evidence="12">CCUG 56698</strain>
    </source>
</reference>
<feature type="domain" description="Lipoyl-binding" evidence="8">
    <location>
        <begin position="525"/>
        <end position="599"/>
    </location>
</feature>
<dbReference type="EMBL" id="JBHTEF010000001">
    <property type="protein sequence ID" value="MFC7580662.1"/>
    <property type="molecule type" value="Genomic_DNA"/>
</dbReference>
<organism evidence="11 12">
    <name type="scientific">Schaalia naturae</name>
    <dbReference type="NCBI Taxonomy" id="635203"/>
    <lineage>
        <taxon>Bacteria</taxon>
        <taxon>Bacillati</taxon>
        <taxon>Actinomycetota</taxon>
        <taxon>Actinomycetes</taxon>
        <taxon>Actinomycetales</taxon>
        <taxon>Actinomycetaceae</taxon>
        <taxon>Schaalia</taxon>
    </lineage>
</organism>
<dbReference type="EC" id="6.3.4.14" evidence="2"/>
<evidence type="ECO:0000256" key="1">
    <source>
        <dbReference type="ARBA" id="ARBA00001953"/>
    </source>
</evidence>
<evidence type="ECO:0000256" key="2">
    <source>
        <dbReference type="ARBA" id="ARBA00013263"/>
    </source>
</evidence>
<dbReference type="SUPFAM" id="SSF52440">
    <property type="entry name" value="PreATP-grasp domain"/>
    <property type="match status" value="1"/>
</dbReference>
<dbReference type="Pfam" id="PF02785">
    <property type="entry name" value="Biotin_carb_C"/>
    <property type="match status" value="1"/>
</dbReference>
<keyword evidence="3" id="KW-0436">Ligase</keyword>
<name>A0ABW2SKN7_9ACTO</name>
<dbReference type="SUPFAM" id="SSF51246">
    <property type="entry name" value="Rudiment single hybrid motif"/>
    <property type="match status" value="1"/>
</dbReference>
<dbReference type="InterPro" id="IPR001882">
    <property type="entry name" value="Biotin_BS"/>
</dbReference>
<dbReference type="InterPro" id="IPR011764">
    <property type="entry name" value="Biotin_carboxylation_dom"/>
</dbReference>
<dbReference type="InterPro" id="IPR016185">
    <property type="entry name" value="PreATP-grasp_dom_sf"/>
</dbReference>
<dbReference type="Pfam" id="PF00364">
    <property type="entry name" value="Biotin_lipoyl"/>
    <property type="match status" value="1"/>
</dbReference>
<comment type="caution">
    <text evidence="11">The sequence shown here is derived from an EMBL/GenBank/DDBJ whole genome shotgun (WGS) entry which is preliminary data.</text>
</comment>
<accession>A0ABW2SKN7</accession>
<dbReference type="PROSITE" id="PS00188">
    <property type="entry name" value="BIOTIN"/>
    <property type="match status" value="1"/>
</dbReference>
<feature type="domain" description="ATP-grasp" evidence="9">
    <location>
        <begin position="122"/>
        <end position="315"/>
    </location>
</feature>
<keyword evidence="12" id="KW-1185">Reference proteome</keyword>
<evidence type="ECO:0000313" key="11">
    <source>
        <dbReference type="EMBL" id="MFC7580662.1"/>
    </source>
</evidence>
<dbReference type="PROSITE" id="PS50979">
    <property type="entry name" value="BC"/>
    <property type="match status" value="1"/>
</dbReference>
<dbReference type="InterPro" id="IPR050856">
    <property type="entry name" value="Biotin_carboxylase_complex"/>
</dbReference>
<dbReference type="Pfam" id="PF02786">
    <property type="entry name" value="CPSase_L_D2"/>
    <property type="match status" value="1"/>
</dbReference>
<dbReference type="PANTHER" id="PTHR18866:SF33">
    <property type="entry name" value="METHYLCROTONOYL-COA CARBOXYLASE SUBUNIT ALPHA, MITOCHONDRIAL-RELATED"/>
    <property type="match status" value="1"/>
</dbReference>
<feature type="domain" description="Biotin carboxylation" evidence="10">
    <location>
        <begin position="3"/>
        <end position="441"/>
    </location>
</feature>
<evidence type="ECO:0000259" key="10">
    <source>
        <dbReference type="PROSITE" id="PS50979"/>
    </source>
</evidence>
<evidence type="ECO:0000256" key="3">
    <source>
        <dbReference type="ARBA" id="ARBA00022598"/>
    </source>
</evidence>
<keyword evidence="6" id="KW-0092">Biotin</keyword>
<dbReference type="CDD" id="cd06850">
    <property type="entry name" value="biotinyl_domain"/>
    <property type="match status" value="1"/>
</dbReference>
<dbReference type="InterPro" id="IPR011761">
    <property type="entry name" value="ATP-grasp"/>
</dbReference>
<dbReference type="InterPro" id="IPR011053">
    <property type="entry name" value="Single_hybrid_motif"/>
</dbReference>
<dbReference type="PROSITE" id="PS50968">
    <property type="entry name" value="BIOTINYL_LIPOYL"/>
    <property type="match status" value="1"/>
</dbReference>
<dbReference type="RefSeq" id="WP_380972929.1">
    <property type="nucleotide sequence ID" value="NZ_JBHTEF010000001.1"/>
</dbReference>
<gene>
    <name evidence="11" type="ORF">ACFQWG_05490</name>
</gene>
<dbReference type="InterPro" id="IPR013815">
    <property type="entry name" value="ATP_grasp_subdomain_1"/>
</dbReference>
<dbReference type="Gene3D" id="2.40.50.100">
    <property type="match status" value="1"/>
</dbReference>
<dbReference type="InterPro" id="IPR005482">
    <property type="entry name" value="Biotin_COase_C"/>
</dbReference>
<keyword evidence="5 7" id="KW-0067">ATP-binding</keyword>
<dbReference type="SUPFAM" id="SSF51230">
    <property type="entry name" value="Single hybrid motif"/>
    <property type="match status" value="1"/>
</dbReference>
<evidence type="ECO:0000256" key="6">
    <source>
        <dbReference type="ARBA" id="ARBA00023267"/>
    </source>
</evidence>
<dbReference type="InterPro" id="IPR005479">
    <property type="entry name" value="CPAse_ATP-bd"/>
</dbReference>
<dbReference type="SUPFAM" id="SSF56059">
    <property type="entry name" value="Glutathione synthetase ATP-binding domain-like"/>
    <property type="match status" value="1"/>
</dbReference>
<comment type="cofactor">
    <cofactor evidence="1">
        <name>biotin</name>
        <dbReference type="ChEBI" id="CHEBI:57586"/>
    </cofactor>
</comment>